<proteinExistence type="predicted"/>
<name>A0A059F7I1_9PROT</name>
<dbReference type="Proteomes" id="UP000024816">
    <property type="component" value="Unassembled WGS sequence"/>
</dbReference>
<keyword evidence="2" id="KW-1185">Reference proteome</keyword>
<gene>
    <name evidence="1" type="ORF">HJA_15369</name>
</gene>
<protein>
    <recommendedName>
        <fullName evidence="3">ATP-dependent Zn protease</fullName>
    </recommendedName>
</protein>
<evidence type="ECO:0000313" key="2">
    <source>
        <dbReference type="Proteomes" id="UP000024816"/>
    </source>
</evidence>
<dbReference type="RefSeq" id="WP_241764383.1">
    <property type="nucleotide sequence ID" value="NZ_ARYJ01000013.1"/>
</dbReference>
<dbReference type="STRING" id="1280952.HJA_15369"/>
<reference evidence="1 2" key="1">
    <citation type="journal article" date="2014" name="Antonie Van Leeuwenhoek">
        <title>Hyphomonas beringensis sp. nov. and Hyphomonas chukchiensis sp. nov., isolated from surface seawater of the Bering Sea and Chukchi Sea.</title>
        <authorList>
            <person name="Li C."/>
            <person name="Lai Q."/>
            <person name="Li G."/>
            <person name="Dong C."/>
            <person name="Wang J."/>
            <person name="Liao Y."/>
            <person name="Shao Z."/>
        </authorList>
    </citation>
    <scope>NUCLEOTIDE SEQUENCE [LARGE SCALE GENOMIC DNA]</scope>
    <source>
        <strain evidence="1 2">VP2</strain>
    </source>
</reference>
<accession>A0A059F7I1</accession>
<organism evidence="1 2">
    <name type="scientific">Hyphomonas jannaschiana VP2</name>
    <dbReference type="NCBI Taxonomy" id="1280952"/>
    <lineage>
        <taxon>Bacteria</taxon>
        <taxon>Pseudomonadati</taxon>
        <taxon>Pseudomonadota</taxon>
        <taxon>Alphaproteobacteria</taxon>
        <taxon>Hyphomonadales</taxon>
        <taxon>Hyphomonadaceae</taxon>
        <taxon>Hyphomonas</taxon>
    </lineage>
</organism>
<dbReference type="EMBL" id="ARYJ01000013">
    <property type="protein sequence ID" value="KCZ86544.1"/>
    <property type="molecule type" value="Genomic_DNA"/>
</dbReference>
<dbReference type="Pfam" id="PF07372">
    <property type="entry name" value="DUF1491"/>
    <property type="match status" value="1"/>
</dbReference>
<comment type="caution">
    <text evidence="1">The sequence shown here is derived from an EMBL/GenBank/DDBJ whole genome shotgun (WGS) entry which is preliminary data.</text>
</comment>
<dbReference type="AlphaFoldDB" id="A0A059F7I1"/>
<dbReference type="PATRIC" id="fig|1280952.3.peg.3076"/>
<sequence length="115" mass="12867">MMERLPTRLWVEALIRRAEVAGASGFIVQHGDDSRGDVLIKVARLDGTAAAYTPSMDMDGDRIFLNLAAQGIGPDEREVDDYVARARKRDSDLWVVEIEDKEGRHFLTEHVEEGA</sequence>
<evidence type="ECO:0000313" key="1">
    <source>
        <dbReference type="EMBL" id="KCZ86544.1"/>
    </source>
</evidence>
<dbReference type="eggNOG" id="COG5447">
    <property type="taxonomic scope" value="Bacteria"/>
</dbReference>
<dbReference type="InterPro" id="IPR009964">
    <property type="entry name" value="DUF1491"/>
</dbReference>
<evidence type="ECO:0008006" key="3">
    <source>
        <dbReference type="Google" id="ProtNLM"/>
    </source>
</evidence>
<dbReference type="Gene3D" id="3.40.1530.20">
    <property type="entry name" value="Protein of unknown function (DUF1491)"/>
    <property type="match status" value="1"/>
</dbReference>